<accession>A0A9N9I7G3</accession>
<dbReference type="EMBL" id="CAJVPP010014347">
    <property type="protein sequence ID" value="CAG8723855.1"/>
    <property type="molecule type" value="Genomic_DNA"/>
</dbReference>
<sequence>MYIFTFLCLNLYGIKTGNSAKIYVSTSDNRLILLGSFANFSWNLKPVGWVKLGSCWVELGNRWVELGNRWVELGSRW</sequence>
<evidence type="ECO:0000313" key="2">
    <source>
        <dbReference type="EMBL" id="CAG8723855.1"/>
    </source>
</evidence>
<feature type="chain" id="PRO_5040195626" evidence="1">
    <location>
        <begin position="20"/>
        <end position="77"/>
    </location>
</feature>
<comment type="caution">
    <text evidence="2">The sequence shown here is derived from an EMBL/GenBank/DDBJ whole genome shotgun (WGS) entry which is preliminary data.</text>
</comment>
<dbReference type="AlphaFoldDB" id="A0A9N9I7G3"/>
<gene>
    <name evidence="2" type="ORF">FMOSSE_LOCUS15194</name>
</gene>
<feature type="signal peptide" evidence="1">
    <location>
        <begin position="1"/>
        <end position="19"/>
    </location>
</feature>
<evidence type="ECO:0000256" key="1">
    <source>
        <dbReference type="SAM" id="SignalP"/>
    </source>
</evidence>
<protein>
    <submittedName>
        <fullName evidence="2">4564_t:CDS:1</fullName>
    </submittedName>
</protein>
<name>A0A9N9I7G3_FUNMO</name>
<keyword evidence="3" id="KW-1185">Reference proteome</keyword>
<proteinExistence type="predicted"/>
<dbReference type="Proteomes" id="UP000789375">
    <property type="component" value="Unassembled WGS sequence"/>
</dbReference>
<keyword evidence="1" id="KW-0732">Signal</keyword>
<evidence type="ECO:0000313" key="3">
    <source>
        <dbReference type="Proteomes" id="UP000789375"/>
    </source>
</evidence>
<feature type="non-terminal residue" evidence="2">
    <location>
        <position position="1"/>
    </location>
</feature>
<organism evidence="2 3">
    <name type="scientific">Funneliformis mosseae</name>
    <name type="common">Endomycorrhizal fungus</name>
    <name type="synonym">Glomus mosseae</name>
    <dbReference type="NCBI Taxonomy" id="27381"/>
    <lineage>
        <taxon>Eukaryota</taxon>
        <taxon>Fungi</taxon>
        <taxon>Fungi incertae sedis</taxon>
        <taxon>Mucoromycota</taxon>
        <taxon>Glomeromycotina</taxon>
        <taxon>Glomeromycetes</taxon>
        <taxon>Glomerales</taxon>
        <taxon>Glomeraceae</taxon>
        <taxon>Funneliformis</taxon>
    </lineage>
</organism>
<reference evidence="2" key="1">
    <citation type="submission" date="2021-06" db="EMBL/GenBank/DDBJ databases">
        <authorList>
            <person name="Kallberg Y."/>
            <person name="Tangrot J."/>
            <person name="Rosling A."/>
        </authorList>
    </citation>
    <scope>NUCLEOTIDE SEQUENCE</scope>
    <source>
        <strain evidence="2">87-6 pot B 2015</strain>
    </source>
</reference>